<evidence type="ECO:0000256" key="11">
    <source>
        <dbReference type="RuleBase" id="RU363032"/>
    </source>
</evidence>
<dbReference type="GO" id="GO:0005886">
    <property type="term" value="C:plasma membrane"/>
    <property type="evidence" value="ECO:0007669"/>
    <property type="project" value="UniProtKB-SubCell"/>
</dbReference>
<protein>
    <recommendedName>
        <fullName evidence="10">Spermidine/putrescine transport system permease protein PotC</fullName>
    </recommendedName>
</protein>
<dbReference type="InterPro" id="IPR000515">
    <property type="entry name" value="MetI-like"/>
</dbReference>
<dbReference type="SUPFAM" id="SSF161098">
    <property type="entry name" value="MetI-like"/>
    <property type="match status" value="1"/>
</dbReference>
<feature type="transmembrane region" description="Helical" evidence="11">
    <location>
        <begin position="97"/>
        <end position="121"/>
    </location>
</feature>
<keyword evidence="14" id="KW-1185">Reference proteome</keyword>
<evidence type="ECO:0000256" key="6">
    <source>
        <dbReference type="ARBA" id="ARBA00022692"/>
    </source>
</evidence>
<dbReference type="PANTHER" id="PTHR43848:SF5">
    <property type="entry name" value="SPERMIDINE_PUTRESCINE TRANSPORT SYSTEM PERMEASE PROTEIN POTC"/>
    <property type="match status" value="1"/>
</dbReference>
<dbReference type="AlphaFoldDB" id="A0A6N6N605"/>
<dbReference type="InterPro" id="IPR051789">
    <property type="entry name" value="Bact_Polyamine_Transport"/>
</dbReference>
<evidence type="ECO:0000256" key="10">
    <source>
        <dbReference type="ARBA" id="ARBA00039580"/>
    </source>
</evidence>
<sequence length="255" mass="28365">MIRARDVLRLLPVYIFLYAPMAALVAFSFNDSKFSTAWKGFTWKWYARLASNTQLMDAALNSLTIAVLAASIATILGVLLAVVLFRYRFRGRKFMQSWLFVIMMSPDIVLGISLLLLFVLAGIRPGFLPLLAGHVTFCIPFVVATVHSRLKGFDPHVIEAAEDLGASEYQTFRNVILPMTMPAVVAGWLLSFTLSMDDVIISFFLTGPDYEILPLQIYSMVKMGVKPDVNALSAIMIGVTVCLVFASQLLMRKPK</sequence>
<keyword evidence="6 11" id="KW-0812">Transmembrane</keyword>
<evidence type="ECO:0000256" key="9">
    <source>
        <dbReference type="ARBA" id="ARBA00037216"/>
    </source>
</evidence>
<keyword evidence="8 11" id="KW-0472">Membrane</keyword>
<evidence type="ECO:0000256" key="3">
    <source>
        <dbReference type="ARBA" id="ARBA00022448"/>
    </source>
</evidence>
<dbReference type="Gene3D" id="1.10.3720.10">
    <property type="entry name" value="MetI-like"/>
    <property type="match status" value="1"/>
</dbReference>
<feature type="domain" description="ABC transmembrane type-1" evidence="12">
    <location>
        <begin position="59"/>
        <end position="247"/>
    </location>
</feature>
<evidence type="ECO:0000313" key="13">
    <source>
        <dbReference type="EMBL" id="KAB1442909.1"/>
    </source>
</evidence>
<dbReference type="PROSITE" id="PS50928">
    <property type="entry name" value="ABC_TM1"/>
    <property type="match status" value="1"/>
</dbReference>
<keyword evidence="7 11" id="KW-1133">Transmembrane helix</keyword>
<comment type="similarity">
    <text evidence="2">Belongs to the binding-protein-dependent transport system permease family. CysTW subfamily.</text>
</comment>
<keyword evidence="3 11" id="KW-0813">Transport</keyword>
<reference evidence="13 14" key="1">
    <citation type="journal article" date="2017" name="Int. J. Syst. Evol. Microbiol.">
        <title>Desulfovibrio senegalensis sp. nov., a mesophilic sulfate reducer isolated from marine sediment.</title>
        <authorList>
            <person name="Thioye A."/>
            <person name="Gam Z.B.A."/>
            <person name="Mbengue M."/>
            <person name="Cayol J.L."/>
            <person name="Joseph-Bartoli M."/>
            <person name="Toure-Kane C."/>
            <person name="Labat M."/>
        </authorList>
    </citation>
    <scope>NUCLEOTIDE SEQUENCE [LARGE SCALE GENOMIC DNA]</scope>
    <source>
        <strain evidence="13 14">DSM 101509</strain>
    </source>
</reference>
<dbReference type="GO" id="GO:0055085">
    <property type="term" value="P:transmembrane transport"/>
    <property type="evidence" value="ECO:0007669"/>
    <property type="project" value="InterPro"/>
</dbReference>
<keyword evidence="5" id="KW-0997">Cell inner membrane</keyword>
<evidence type="ECO:0000313" key="14">
    <source>
        <dbReference type="Proteomes" id="UP000438699"/>
    </source>
</evidence>
<dbReference type="RefSeq" id="WP_151149099.1">
    <property type="nucleotide sequence ID" value="NZ_WAIE01000001.1"/>
</dbReference>
<organism evidence="13 14">
    <name type="scientific">Pseudodesulfovibrio senegalensis</name>
    <dbReference type="NCBI Taxonomy" id="1721087"/>
    <lineage>
        <taxon>Bacteria</taxon>
        <taxon>Pseudomonadati</taxon>
        <taxon>Thermodesulfobacteriota</taxon>
        <taxon>Desulfovibrionia</taxon>
        <taxon>Desulfovibrionales</taxon>
        <taxon>Desulfovibrionaceae</taxon>
    </lineage>
</organism>
<evidence type="ECO:0000256" key="2">
    <source>
        <dbReference type="ARBA" id="ARBA00007069"/>
    </source>
</evidence>
<dbReference type="OrthoDB" id="9782004at2"/>
<feature type="transmembrane region" description="Helical" evidence="11">
    <location>
        <begin position="229"/>
        <end position="251"/>
    </location>
</feature>
<proteinExistence type="inferred from homology"/>
<comment type="function">
    <text evidence="9">Required for the activity of the bacterial periplasmic transport system of putrescine and spermidine.</text>
</comment>
<evidence type="ECO:0000256" key="4">
    <source>
        <dbReference type="ARBA" id="ARBA00022475"/>
    </source>
</evidence>
<accession>A0A6N6N605</accession>
<dbReference type="CDD" id="cd06261">
    <property type="entry name" value="TM_PBP2"/>
    <property type="match status" value="1"/>
</dbReference>
<evidence type="ECO:0000256" key="8">
    <source>
        <dbReference type="ARBA" id="ARBA00023136"/>
    </source>
</evidence>
<feature type="transmembrane region" description="Helical" evidence="11">
    <location>
        <begin position="7"/>
        <end position="29"/>
    </location>
</feature>
<dbReference type="Proteomes" id="UP000438699">
    <property type="component" value="Unassembled WGS sequence"/>
</dbReference>
<dbReference type="Pfam" id="PF00528">
    <property type="entry name" value="BPD_transp_1"/>
    <property type="match status" value="1"/>
</dbReference>
<feature type="transmembrane region" description="Helical" evidence="11">
    <location>
        <begin position="127"/>
        <end position="146"/>
    </location>
</feature>
<evidence type="ECO:0000256" key="1">
    <source>
        <dbReference type="ARBA" id="ARBA00004429"/>
    </source>
</evidence>
<dbReference type="NCBIfam" id="NF007047">
    <property type="entry name" value="PRK09500.1"/>
    <property type="match status" value="1"/>
</dbReference>
<comment type="subcellular location">
    <subcellularLocation>
        <location evidence="1">Cell inner membrane</location>
        <topology evidence="1">Multi-pass membrane protein</topology>
    </subcellularLocation>
    <subcellularLocation>
        <location evidence="11">Cell membrane</location>
        <topology evidence="11">Multi-pass membrane protein</topology>
    </subcellularLocation>
</comment>
<comment type="caution">
    <text evidence="13">The sequence shown here is derived from an EMBL/GenBank/DDBJ whole genome shotgun (WGS) entry which is preliminary data.</text>
</comment>
<name>A0A6N6N605_9BACT</name>
<evidence type="ECO:0000256" key="5">
    <source>
        <dbReference type="ARBA" id="ARBA00022519"/>
    </source>
</evidence>
<dbReference type="PANTHER" id="PTHR43848">
    <property type="entry name" value="PUTRESCINE TRANSPORT SYSTEM PERMEASE PROTEIN POTI"/>
    <property type="match status" value="1"/>
</dbReference>
<evidence type="ECO:0000256" key="7">
    <source>
        <dbReference type="ARBA" id="ARBA00022989"/>
    </source>
</evidence>
<dbReference type="EMBL" id="WAIE01000001">
    <property type="protein sequence ID" value="KAB1442909.1"/>
    <property type="molecule type" value="Genomic_DNA"/>
</dbReference>
<keyword evidence="4" id="KW-1003">Cell membrane</keyword>
<feature type="transmembrane region" description="Helical" evidence="11">
    <location>
        <begin position="63"/>
        <end position="85"/>
    </location>
</feature>
<gene>
    <name evidence="13" type="primary">potC</name>
    <name evidence="13" type="ORF">F8A88_01135</name>
</gene>
<feature type="transmembrane region" description="Helical" evidence="11">
    <location>
        <begin position="183"/>
        <end position="205"/>
    </location>
</feature>
<evidence type="ECO:0000259" key="12">
    <source>
        <dbReference type="PROSITE" id="PS50928"/>
    </source>
</evidence>
<dbReference type="InterPro" id="IPR035906">
    <property type="entry name" value="MetI-like_sf"/>
</dbReference>